<dbReference type="InterPro" id="IPR041698">
    <property type="entry name" value="Methyltransf_25"/>
</dbReference>
<dbReference type="Pfam" id="PF13649">
    <property type="entry name" value="Methyltransf_25"/>
    <property type="match status" value="1"/>
</dbReference>
<dbReference type="NCBIfam" id="NF041820">
    <property type="entry name" value="daptide_MTase"/>
    <property type="match status" value="1"/>
</dbReference>
<dbReference type="SUPFAM" id="SSF53335">
    <property type="entry name" value="S-adenosyl-L-methionine-dependent methyltransferases"/>
    <property type="match status" value="1"/>
</dbReference>
<evidence type="ECO:0000313" key="4">
    <source>
        <dbReference type="Proteomes" id="UP000680866"/>
    </source>
</evidence>
<keyword evidence="4" id="KW-1185">Reference proteome</keyword>
<gene>
    <name evidence="3" type="ORF">Prubr_59900</name>
</gene>
<organism evidence="3 4">
    <name type="scientific">Polymorphospora rubra</name>
    <dbReference type="NCBI Taxonomy" id="338584"/>
    <lineage>
        <taxon>Bacteria</taxon>
        <taxon>Bacillati</taxon>
        <taxon>Actinomycetota</taxon>
        <taxon>Actinomycetes</taxon>
        <taxon>Micromonosporales</taxon>
        <taxon>Micromonosporaceae</taxon>
        <taxon>Polymorphospora</taxon>
    </lineage>
</organism>
<protein>
    <recommendedName>
        <fullName evidence="2">Methyltransferase domain-containing protein</fullName>
    </recommendedName>
</protein>
<dbReference type="InterPro" id="IPR029063">
    <property type="entry name" value="SAM-dependent_MTases_sf"/>
</dbReference>
<sequence>MSEQHTAPSLARIREHLMAWTTGTPLPDPGTGAATVLLDDPDHLDALLRGGLADPQGVIFVPGAGTGDPRIVGYDGSPAEPGGELSVNDEFYLQIQDYAAAAFMVLVGPTLVTVGNTDDFRYFLADADRARSAGGFPEFAVAGPVRLANLPGLGAGPAGDGPDRRLHVDADGAVSTSVTGVRIGTVGDGPAALRDAWLRRNDASDAPCAVCLDGAVDETERAGAVAARPWLGRYLAAIASLRTLNANGVADLRVSGFGGRLLAPWRASTTRPTSPARRPRCCSGPPRAATCTCRRPTAASPSAWPPPGSPRRCWCAAPSTRRRRSPTTGSCCGWRRSSPTRASGSSPPSRSPPGTVADMTTTRTSDIRTADLYGPQGAAAYHDITTRDTDEIVDLRRAVRRTPGEILELAAGAGRLTFALLALGREVTALELSGALCRLLADRAALTPAALRTRLTVVEADMTSFALGRRFGVVVLGTTSVSLVDGPGRRELYRRVAEHLAPGGRFLLTTRSRTAGHPAAETWTRVEGASGRGYRLGEHWTDPGTRVVTLRPETGPGEERVEFTSVVRNLPAESLASELDRAGFVVRTRTDLPDVPGWDHVLLEAEVAS</sequence>
<proteinExistence type="predicted"/>
<feature type="region of interest" description="Disordered" evidence="1">
    <location>
        <begin position="316"/>
        <end position="359"/>
    </location>
</feature>
<dbReference type="RefSeq" id="WP_212818126.1">
    <property type="nucleotide sequence ID" value="NZ_AP023359.1"/>
</dbReference>
<accession>A0A810NA19</accession>
<dbReference type="EMBL" id="AP023359">
    <property type="protein sequence ID" value="BCJ68969.1"/>
    <property type="molecule type" value="Genomic_DNA"/>
</dbReference>
<evidence type="ECO:0000313" key="3">
    <source>
        <dbReference type="EMBL" id="BCJ68969.1"/>
    </source>
</evidence>
<dbReference type="InterPro" id="IPR049690">
    <property type="entry name" value="Daptide_MTase"/>
</dbReference>
<dbReference type="KEGG" id="pry:Prubr_59900"/>
<evidence type="ECO:0000259" key="2">
    <source>
        <dbReference type="Pfam" id="PF13649"/>
    </source>
</evidence>
<reference evidence="3" key="1">
    <citation type="submission" date="2020-08" db="EMBL/GenBank/DDBJ databases">
        <title>Whole genome shotgun sequence of Polymorphospora rubra NBRC 101157.</title>
        <authorList>
            <person name="Komaki H."/>
            <person name="Tamura T."/>
        </authorList>
    </citation>
    <scope>NUCLEOTIDE SEQUENCE</scope>
    <source>
        <strain evidence="3">NBRC 101157</strain>
    </source>
</reference>
<evidence type="ECO:0000256" key="1">
    <source>
        <dbReference type="SAM" id="MobiDB-lite"/>
    </source>
</evidence>
<dbReference type="Gene3D" id="3.40.50.150">
    <property type="entry name" value="Vaccinia Virus protein VP39"/>
    <property type="match status" value="1"/>
</dbReference>
<name>A0A810NA19_9ACTN</name>
<dbReference type="CDD" id="cd02440">
    <property type="entry name" value="AdoMet_MTases"/>
    <property type="match status" value="1"/>
</dbReference>
<feature type="region of interest" description="Disordered" evidence="1">
    <location>
        <begin position="268"/>
        <end position="287"/>
    </location>
</feature>
<feature type="compositionally biased region" description="Low complexity" evidence="1">
    <location>
        <begin position="335"/>
        <end position="355"/>
    </location>
</feature>
<dbReference type="Proteomes" id="UP000680866">
    <property type="component" value="Chromosome"/>
</dbReference>
<dbReference type="NCBIfam" id="NF041823">
    <property type="entry name" value="daptide_RRE"/>
    <property type="match status" value="1"/>
</dbReference>
<dbReference type="AlphaFoldDB" id="A0A810NA19"/>
<feature type="domain" description="Methyltransferase" evidence="2">
    <location>
        <begin position="406"/>
        <end position="504"/>
    </location>
</feature>
<dbReference type="InterPro" id="IPR049693">
    <property type="entry name" value="Daptide_RRE"/>
</dbReference>